<gene>
    <name evidence="2" type="ORF">ACFQZS_07770</name>
</gene>
<protein>
    <submittedName>
        <fullName evidence="2">Oxygenase MpaB family protein</fullName>
    </submittedName>
</protein>
<accession>A0ABW2YZT4</accession>
<dbReference type="EMBL" id="JBHTHU010000005">
    <property type="protein sequence ID" value="MFD0750035.1"/>
    <property type="molecule type" value="Genomic_DNA"/>
</dbReference>
<evidence type="ECO:0000313" key="3">
    <source>
        <dbReference type="Proteomes" id="UP001596958"/>
    </source>
</evidence>
<dbReference type="Proteomes" id="UP001596958">
    <property type="component" value="Unassembled WGS sequence"/>
</dbReference>
<evidence type="ECO:0000313" key="2">
    <source>
        <dbReference type="EMBL" id="MFD0750035.1"/>
    </source>
</evidence>
<feature type="domain" description="ER-bound oxygenase mpaB/mpaB'/Rubber oxygenase catalytic" evidence="1">
    <location>
        <begin position="47"/>
        <end position="161"/>
    </location>
</feature>
<keyword evidence="3" id="KW-1185">Reference proteome</keyword>
<dbReference type="InterPro" id="IPR018713">
    <property type="entry name" value="MPAB/Lcp_cat_dom"/>
</dbReference>
<sequence length="256" mass="29591">MKTFVDKSSVVRQIWGRADTTLFIFAGAAAEFALNKAVDWLYFTGKLPADPLGRLFSTITYSRVIIFADEATALQAIDKITSIHKGVQQNRGATIPDWAYRDVLFMLIDYSIRSFELLDRQLTQAEKEEIFDVFNRMGKRMQIAGLPANIEEWYIMRHASLKQNMVRSNFTYDLYKQYKKHLGAFRYQIVLQVQRILVAPHVNSLLNFKKRLWILPAMGIYKLLRQAGIDGFFRNALLPPAYKEQIKSLDVRAIKA</sequence>
<comment type="caution">
    <text evidence="2">The sequence shown here is derived from an EMBL/GenBank/DDBJ whole genome shotgun (WGS) entry which is preliminary data.</text>
</comment>
<name>A0ABW2YZT4_9SPHI</name>
<dbReference type="RefSeq" id="WP_377098929.1">
    <property type="nucleotide sequence ID" value="NZ_JBHTHU010000005.1"/>
</dbReference>
<organism evidence="2 3">
    <name type="scientific">Mucilaginibacter calamicampi</name>
    <dbReference type="NCBI Taxonomy" id="1302352"/>
    <lineage>
        <taxon>Bacteria</taxon>
        <taxon>Pseudomonadati</taxon>
        <taxon>Bacteroidota</taxon>
        <taxon>Sphingobacteriia</taxon>
        <taxon>Sphingobacteriales</taxon>
        <taxon>Sphingobacteriaceae</taxon>
        <taxon>Mucilaginibacter</taxon>
    </lineage>
</organism>
<dbReference type="Pfam" id="PF09995">
    <property type="entry name" value="MPAB_Lcp_cat"/>
    <property type="match status" value="1"/>
</dbReference>
<reference evidence="3" key="1">
    <citation type="journal article" date="2019" name="Int. J. Syst. Evol. Microbiol.">
        <title>The Global Catalogue of Microorganisms (GCM) 10K type strain sequencing project: providing services to taxonomists for standard genome sequencing and annotation.</title>
        <authorList>
            <consortium name="The Broad Institute Genomics Platform"/>
            <consortium name="The Broad Institute Genome Sequencing Center for Infectious Disease"/>
            <person name="Wu L."/>
            <person name="Ma J."/>
        </authorList>
    </citation>
    <scope>NUCLEOTIDE SEQUENCE [LARGE SCALE GENOMIC DNA]</scope>
    <source>
        <strain evidence="3">CCUG 63418</strain>
    </source>
</reference>
<proteinExistence type="predicted"/>
<evidence type="ECO:0000259" key="1">
    <source>
        <dbReference type="Pfam" id="PF09995"/>
    </source>
</evidence>